<proteinExistence type="predicted"/>
<gene>
    <name evidence="2" type="ORF">PPERSA_10519</name>
</gene>
<evidence type="ECO:0000256" key="1">
    <source>
        <dbReference type="SAM" id="MobiDB-lite"/>
    </source>
</evidence>
<evidence type="ECO:0000313" key="2">
    <source>
        <dbReference type="EMBL" id="KRX10420.1"/>
    </source>
</evidence>
<accession>A0A0V0R7E3</accession>
<dbReference type="AlphaFoldDB" id="A0A0V0R7E3"/>
<sequence length="135" mass="16753">MPQDNQIKIKFLYEEEQQTHFQKIKRYTIKKLRQLIIQCNFCQKRKNKYLQQEQKDGKTSLFNKINIFQKKKIKKETQNNFEQDDEEVSDDNQNENLEEQYNQEYRKQQEEKEKIKNLSPMEQKIVYWANKLKIK</sequence>
<dbReference type="EMBL" id="LDAU01000028">
    <property type="protein sequence ID" value="KRX10420.1"/>
    <property type="molecule type" value="Genomic_DNA"/>
</dbReference>
<organism evidence="2 3">
    <name type="scientific">Pseudocohnilembus persalinus</name>
    <name type="common">Ciliate</name>
    <dbReference type="NCBI Taxonomy" id="266149"/>
    <lineage>
        <taxon>Eukaryota</taxon>
        <taxon>Sar</taxon>
        <taxon>Alveolata</taxon>
        <taxon>Ciliophora</taxon>
        <taxon>Intramacronucleata</taxon>
        <taxon>Oligohymenophorea</taxon>
        <taxon>Scuticociliatia</taxon>
        <taxon>Philasterida</taxon>
        <taxon>Pseudocohnilembidae</taxon>
        <taxon>Pseudocohnilembus</taxon>
    </lineage>
</organism>
<evidence type="ECO:0000313" key="3">
    <source>
        <dbReference type="Proteomes" id="UP000054937"/>
    </source>
</evidence>
<protein>
    <submittedName>
        <fullName evidence="2">Uncharacterized protein</fullName>
    </submittedName>
</protein>
<reference evidence="2 3" key="1">
    <citation type="journal article" date="2015" name="Sci. Rep.">
        <title>Genome of the facultative scuticociliatosis pathogen Pseudocohnilembus persalinus provides insight into its virulence through horizontal gene transfer.</title>
        <authorList>
            <person name="Xiong J."/>
            <person name="Wang G."/>
            <person name="Cheng J."/>
            <person name="Tian M."/>
            <person name="Pan X."/>
            <person name="Warren A."/>
            <person name="Jiang C."/>
            <person name="Yuan D."/>
            <person name="Miao W."/>
        </authorList>
    </citation>
    <scope>NUCLEOTIDE SEQUENCE [LARGE SCALE GENOMIC DNA]</scope>
    <source>
        <strain evidence="2">36N120E</strain>
    </source>
</reference>
<dbReference type="Proteomes" id="UP000054937">
    <property type="component" value="Unassembled WGS sequence"/>
</dbReference>
<feature type="region of interest" description="Disordered" evidence="1">
    <location>
        <begin position="76"/>
        <end position="97"/>
    </location>
</feature>
<dbReference type="InParanoid" id="A0A0V0R7E3"/>
<keyword evidence="3" id="KW-1185">Reference proteome</keyword>
<name>A0A0V0R7E3_PSEPJ</name>
<comment type="caution">
    <text evidence="2">The sequence shown here is derived from an EMBL/GenBank/DDBJ whole genome shotgun (WGS) entry which is preliminary data.</text>
</comment>
<feature type="compositionally biased region" description="Acidic residues" evidence="1">
    <location>
        <begin position="82"/>
        <end position="97"/>
    </location>
</feature>